<dbReference type="Pfam" id="PF13306">
    <property type="entry name" value="LRR_5"/>
    <property type="match status" value="1"/>
</dbReference>
<dbReference type="EMBL" id="JALNTZ010000004">
    <property type="protein sequence ID" value="KAJ3657220.1"/>
    <property type="molecule type" value="Genomic_DNA"/>
</dbReference>
<dbReference type="FunFam" id="3.80.10.10:FF:001164">
    <property type="entry name" value="GH01279p"/>
    <property type="match status" value="1"/>
</dbReference>
<dbReference type="Gene3D" id="3.80.10.10">
    <property type="entry name" value="Ribonuclease Inhibitor"/>
    <property type="match status" value="4"/>
</dbReference>
<comment type="caution">
    <text evidence="4">The sequence shown here is derived from an EMBL/GenBank/DDBJ whole genome shotgun (WGS) entry which is preliminary data.</text>
</comment>
<evidence type="ECO:0000256" key="1">
    <source>
        <dbReference type="ARBA" id="ARBA00022614"/>
    </source>
</evidence>
<sequence length="422" mass="48397">MDFKRFSVLLIVLVSAVCATTTRITFKNVKLLNNLHVEVRTIQSSKTLSKHIPKENFTMLEVTGRIPVLYENSVTNISNVRHLSFFRNEMREIKPGAFKNFIDVKKLAITANNLGTITKGVFDRLTILELSLRYDRITTIPKRALRKLPRLQSLNLCGNYLEIVNEGVFDGINKIEVLDLSRNRIFTFPKLFFKNLNNLKLLFLSQNRFEVLEERIFDDLPQLRVLALGDNNIVKISRGVFVAPNLEQLVLSGNKISYIDLAAFDGLPKLASIDLSSNKIKKFEPSWFDNNVEIYRLLFGHNLIENLPEQAFENLDENAEICFEHNRIKKLAPEAFHGLKSVGRLNLEGNLLEKWNENLLASVEFVQDLNLQNNKIGCLGGNLDNVFVANCTYLSLNPLFETCLLLIERWIKQNPQKNVFVM</sequence>
<protein>
    <submittedName>
        <fullName evidence="4">Uncharacterized protein</fullName>
    </submittedName>
</protein>
<dbReference type="Pfam" id="PF13855">
    <property type="entry name" value="LRR_8"/>
    <property type="match status" value="3"/>
</dbReference>
<feature type="chain" id="PRO_5041336380" evidence="3">
    <location>
        <begin position="20"/>
        <end position="422"/>
    </location>
</feature>
<dbReference type="InterPro" id="IPR026906">
    <property type="entry name" value="LRR_5"/>
</dbReference>
<name>A0AA38IJF6_9CUCU</name>
<keyword evidence="5" id="KW-1185">Reference proteome</keyword>
<feature type="signal peptide" evidence="3">
    <location>
        <begin position="1"/>
        <end position="19"/>
    </location>
</feature>
<dbReference type="SUPFAM" id="SSF52058">
    <property type="entry name" value="L domain-like"/>
    <property type="match status" value="1"/>
</dbReference>
<proteinExistence type="predicted"/>
<evidence type="ECO:0000256" key="2">
    <source>
        <dbReference type="ARBA" id="ARBA00022737"/>
    </source>
</evidence>
<dbReference type="SMART" id="SM00369">
    <property type="entry name" value="LRR_TYP"/>
    <property type="match status" value="10"/>
</dbReference>
<dbReference type="AlphaFoldDB" id="A0AA38IJF6"/>
<evidence type="ECO:0000313" key="5">
    <source>
        <dbReference type="Proteomes" id="UP001168821"/>
    </source>
</evidence>
<keyword evidence="2" id="KW-0677">Repeat</keyword>
<accession>A0AA38IJF6</accession>
<dbReference type="Proteomes" id="UP001168821">
    <property type="component" value="Unassembled WGS sequence"/>
</dbReference>
<keyword evidence="1" id="KW-0433">Leucine-rich repeat</keyword>
<dbReference type="InterPro" id="IPR003591">
    <property type="entry name" value="Leu-rich_rpt_typical-subtyp"/>
</dbReference>
<dbReference type="PROSITE" id="PS51450">
    <property type="entry name" value="LRR"/>
    <property type="match status" value="1"/>
</dbReference>
<organism evidence="4 5">
    <name type="scientific">Zophobas morio</name>
    <dbReference type="NCBI Taxonomy" id="2755281"/>
    <lineage>
        <taxon>Eukaryota</taxon>
        <taxon>Metazoa</taxon>
        <taxon>Ecdysozoa</taxon>
        <taxon>Arthropoda</taxon>
        <taxon>Hexapoda</taxon>
        <taxon>Insecta</taxon>
        <taxon>Pterygota</taxon>
        <taxon>Neoptera</taxon>
        <taxon>Endopterygota</taxon>
        <taxon>Coleoptera</taxon>
        <taxon>Polyphaga</taxon>
        <taxon>Cucujiformia</taxon>
        <taxon>Tenebrionidae</taxon>
        <taxon>Zophobas</taxon>
    </lineage>
</organism>
<reference evidence="4" key="1">
    <citation type="journal article" date="2023" name="G3 (Bethesda)">
        <title>Whole genome assemblies of Zophobas morio and Tenebrio molitor.</title>
        <authorList>
            <person name="Kaur S."/>
            <person name="Stinson S.A."/>
            <person name="diCenzo G.C."/>
        </authorList>
    </citation>
    <scope>NUCLEOTIDE SEQUENCE</scope>
    <source>
        <strain evidence="4">QUZm001</strain>
    </source>
</reference>
<dbReference type="InterPro" id="IPR001611">
    <property type="entry name" value="Leu-rich_rpt"/>
</dbReference>
<evidence type="ECO:0000313" key="4">
    <source>
        <dbReference type="EMBL" id="KAJ3657220.1"/>
    </source>
</evidence>
<keyword evidence="3" id="KW-0732">Signal</keyword>
<dbReference type="InterPro" id="IPR032675">
    <property type="entry name" value="LRR_dom_sf"/>
</dbReference>
<dbReference type="PANTHER" id="PTHR24366">
    <property type="entry name" value="IG(IMMUNOGLOBULIN) AND LRR(LEUCINE RICH REPEAT) DOMAINS"/>
    <property type="match status" value="1"/>
</dbReference>
<evidence type="ECO:0000256" key="3">
    <source>
        <dbReference type="SAM" id="SignalP"/>
    </source>
</evidence>
<gene>
    <name evidence="4" type="ORF">Zmor_016236</name>
</gene>